<keyword evidence="2" id="KW-0479">Metal-binding</keyword>
<dbReference type="OrthoDB" id="39175at2759"/>
<dbReference type="InterPro" id="IPR007219">
    <property type="entry name" value="XnlR_reg_dom"/>
</dbReference>
<dbReference type="InterPro" id="IPR036864">
    <property type="entry name" value="Zn2-C6_fun-type_DNA-bd_sf"/>
</dbReference>
<dbReference type="Pfam" id="PF00172">
    <property type="entry name" value="Zn_clus"/>
    <property type="match status" value="1"/>
</dbReference>
<evidence type="ECO:0000256" key="3">
    <source>
        <dbReference type="ARBA" id="ARBA00023125"/>
    </source>
</evidence>
<dbReference type="Proteomes" id="UP000789342">
    <property type="component" value="Unassembled WGS sequence"/>
</dbReference>
<organism evidence="7 8">
    <name type="scientific">Acaulospora morrowiae</name>
    <dbReference type="NCBI Taxonomy" id="94023"/>
    <lineage>
        <taxon>Eukaryota</taxon>
        <taxon>Fungi</taxon>
        <taxon>Fungi incertae sedis</taxon>
        <taxon>Mucoromycota</taxon>
        <taxon>Glomeromycotina</taxon>
        <taxon>Glomeromycetes</taxon>
        <taxon>Diversisporales</taxon>
        <taxon>Acaulosporaceae</taxon>
        <taxon>Acaulospora</taxon>
    </lineage>
</organism>
<dbReference type="InterPro" id="IPR001138">
    <property type="entry name" value="Zn2Cys6_DnaBD"/>
</dbReference>
<reference evidence="7" key="1">
    <citation type="submission" date="2021-06" db="EMBL/GenBank/DDBJ databases">
        <authorList>
            <person name="Kallberg Y."/>
            <person name="Tangrot J."/>
            <person name="Rosling A."/>
        </authorList>
    </citation>
    <scope>NUCLEOTIDE SEQUENCE</scope>
    <source>
        <strain evidence="7">CL551</strain>
    </source>
</reference>
<dbReference type="GO" id="GO:0008270">
    <property type="term" value="F:zinc ion binding"/>
    <property type="evidence" value="ECO:0007669"/>
    <property type="project" value="InterPro"/>
</dbReference>
<dbReference type="GO" id="GO:0003677">
    <property type="term" value="F:DNA binding"/>
    <property type="evidence" value="ECO:0007669"/>
    <property type="project" value="UniProtKB-KW"/>
</dbReference>
<proteinExistence type="predicted"/>
<dbReference type="InterPro" id="IPR050987">
    <property type="entry name" value="AtrR-like"/>
</dbReference>
<dbReference type="GO" id="GO:0006351">
    <property type="term" value="P:DNA-templated transcription"/>
    <property type="evidence" value="ECO:0007669"/>
    <property type="project" value="InterPro"/>
</dbReference>
<dbReference type="SMART" id="SM00906">
    <property type="entry name" value="Fungal_trans"/>
    <property type="match status" value="1"/>
</dbReference>
<evidence type="ECO:0000259" key="6">
    <source>
        <dbReference type="PROSITE" id="PS50048"/>
    </source>
</evidence>
<dbReference type="PROSITE" id="PS00463">
    <property type="entry name" value="ZN2_CY6_FUNGAL_1"/>
    <property type="match status" value="1"/>
</dbReference>
<accession>A0A9N9F4T3</accession>
<evidence type="ECO:0000313" key="7">
    <source>
        <dbReference type="EMBL" id="CAG8510558.1"/>
    </source>
</evidence>
<dbReference type="GO" id="GO:0005634">
    <property type="term" value="C:nucleus"/>
    <property type="evidence" value="ECO:0007669"/>
    <property type="project" value="UniProtKB-SubCell"/>
</dbReference>
<dbReference type="AlphaFoldDB" id="A0A9N9F4T3"/>
<evidence type="ECO:0000256" key="4">
    <source>
        <dbReference type="ARBA" id="ARBA00023242"/>
    </source>
</evidence>
<dbReference type="PANTHER" id="PTHR46910:SF3">
    <property type="entry name" value="HALOTOLERANCE PROTEIN 9-RELATED"/>
    <property type="match status" value="1"/>
</dbReference>
<sequence length="932" mass="103060">MSYSTVVWIDDPLFIKRQRVQMACSFCRQRKIRCDGRSPCSNCKKYSTDCNYVKIEKSTRGKTSIRPVVTSSVGEQISSANIIPTTQNVQNSHGKRPIIEDSSESQSLPPARRHCVNSSTLSTSATTSVTNSISSTSSASTIISASTSSSQTTAALQGSSVSRSEPKLPSVEDRYFLMPDKDIFDHLLSLYWANVHPYIPVLNKSHFLQQLENPHDPPSPLLLNAMFAIAAEFSDRPHIRSDLETHENGGWIFLDRARNLIDPFLDAPRMSTIAALILMSIYQQHNTRRSGISPGYFRRWMYIGIAIRMALELDLNRELDDPHVDRSLKELRKRLWWSLFMVDVLVGCGIGKCSNLEDDEYTISEPDENESVDEPELKVNGALREFIYQIKFTRLLHQLLRHNFSSKVSSAFINHDIISNFEDQIRDWFMFLQIPGQTTESLVENDSNYSTMMLHLHMLYHSFIILLHRRYILNQSSLSKCVQAAQKVTPIGSLILRKYSSPFRGFLNCSTWCLLQAGMIHALNKVIGNEAQDRVAEEHYEKIVHLFQKHSQITALQVLQDYANTCSSHRLSVMEAWSAAATDGREIFSLVSGSKVGNNFDNHHITNTVSSVLSSPPFVKSFLPLSSSLSILSPPINRSPSTTTTASAVDTENNPYEILKFSNTNSFQNLSYASAATALHMSPVTNSGGFEISHLSQINTPFPSPHNGAASPMCGGTPHESPDVDPGHFTNVTSPMIDSEGTSVRSPDDFNFIPFLGKVQGINNEDWFNNNHQSGPSSQHGTWQQNLGNSNYTRFSLASPHPVTPPSKSTVDLFGKHQNTGHISSPIKKLGSPVVSSPPHASSSNISVFYPEGIHTPIIQPSPTTSPFHSPTQHEVGAGMSSNIIPCDKTPSVGATPPANYSHLTNVGSNRHESATGYFVGGGFSGLGICSN</sequence>
<evidence type="ECO:0000256" key="1">
    <source>
        <dbReference type="ARBA" id="ARBA00004123"/>
    </source>
</evidence>
<evidence type="ECO:0000256" key="2">
    <source>
        <dbReference type="ARBA" id="ARBA00022723"/>
    </source>
</evidence>
<keyword evidence="3" id="KW-0238">DNA-binding</keyword>
<dbReference type="EMBL" id="CAJVPV010001865">
    <property type="protein sequence ID" value="CAG8510558.1"/>
    <property type="molecule type" value="Genomic_DNA"/>
</dbReference>
<dbReference type="Gene3D" id="4.10.240.10">
    <property type="entry name" value="Zn(2)-C6 fungal-type DNA-binding domain"/>
    <property type="match status" value="1"/>
</dbReference>
<dbReference type="GO" id="GO:0000981">
    <property type="term" value="F:DNA-binding transcription factor activity, RNA polymerase II-specific"/>
    <property type="evidence" value="ECO:0007669"/>
    <property type="project" value="InterPro"/>
</dbReference>
<name>A0A9N9F4T3_9GLOM</name>
<gene>
    <name evidence="7" type="ORF">AMORRO_LOCUS3703</name>
</gene>
<keyword evidence="8" id="KW-1185">Reference proteome</keyword>
<evidence type="ECO:0000256" key="5">
    <source>
        <dbReference type="SAM" id="MobiDB-lite"/>
    </source>
</evidence>
<dbReference type="PANTHER" id="PTHR46910">
    <property type="entry name" value="TRANSCRIPTION FACTOR PDR1"/>
    <property type="match status" value="1"/>
</dbReference>
<feature type="domain" description="Zn(2)-C6 fungal-type" evidence="6">
    <location>
        <begin position="23"/>
        <end position="52"/>
    </location>
</feature>
<dbReference type="Pfam" id="PF04082">
    <property type="entry name" value="Fungal_trans"/>
    <property type="match status" value="1"/>
</dbReference>
<dbReference type="SMART" id="SM00066">
    <property type="entry name" value="GAL4"/>
    <property type="match status" value="1"/>
</dbReference>
<dbReference type="CDD" id="cd12148">
    <property type="entry name" value="fungal_TF_MHR"/>
    <property type="match status" value="1"/>
</dbReference>
<comment type="subcellular location">
    <subcellularLocation>
        <location evidence="1">Nucleus</location>
    </subcellularLocation>
</comment>
<feature type="region of interest" description="Disordered" evidence="5">
    <location>
        <begin position="87"/>
        <end position="120"/>
    </location>
</feature>
<evidence type="ECO:0000313" key="8">
    <source>
        <dbReference type="Proteomes" id="UP000789342"/>
    </source>
</evidence>
<dbReference type="CDD" id="cd00067">
    <property type="entry name" value="GAL4"/>
    <property type="match status" value="1"/>
</dbReference>
<comment type="caution">
    <text evidence="7">The sequence shown here is derived from an EMBL/GenBank/DDBJ whole genome shotgun (WGS) entry which is preliminary data.</text>
</comment>
<protein>
    <submittedName>
        <fullName evidence="7">3648_t:CDS:1</fullName>
    </submittedName>
</protein>
<dbReference type="PROSITE" id="PS50048">
    <property type="entry name" value="ZN2_CY6_FUNGAL_2"/>
    <property type="match status" value="1"/>
</dbReference>
<keyword evidence="4" id="KW-0539">Nucleus</keyword>
<dbReference type="SUPFAM" id="SSF57701">
    <property type="entry name" value="Zn2/Cys6 DNA-binding domain"/>
    <property type="match status" value="1"/>
</dbReference>